<keyword evidence="2 4" id="KW-0863">Zinc-finger</keyword>
<dbReference type="PROSITE" id="PS50089">
    <property type="entry name" value="ZF_RING_2"/>
    <property type="match status" value="1"/>
</dbReference>
<evidence type="ECO:0000313" key="7">
    <source>
        <dbReference type="EMBL" id="CAG8586889.1"/>
    </source>
</evidence>
<evidence type="ECO:0000313" key="8">
    <source>
        <dbReference type="Proteomes" id="UP000789706"/>
    </source>
</evidence>
<feature type="compositionally biased region" description="Acidic residues" evidence="5">
    <location>
        <begin position="36"/>
        <end position="49"/>
    </location>
</feature>
<evidence type="ECO:0000256" key="5">
    <source>
        <dbReference type="SAM" id="MobiDB-lite"/>
    </source>
</evidence>
<dbReference type="Gene3D" id="3.30.40.10">
    <property type="entry name" value="Zinc/RING finger domain, C3HC4 (zinc finger)"/>
    <property type="match status" value="1"/>
</dbReference>
<gene>
    <name evidence="7" type="ORF">DEBURN_LOCUS8853</name>
</gene>
<dbReference type="SUPFAM" id="SSF57850">
    <property type="entry name" value="RING/U-box"/>
    <property type="match status" value="1"/>
</dbReference>
<comment type="caution">
    <text evidence="7">The sequence shown here is derived from an EMBL/GenBank/DDBJ whole genome shotgun (WGS) entry which is preliminary data.</text>
</comment>
<name>A0A9N9G5S9_9GLOM</name>
<dbReference type="InterPro" id="IPR017907">
    <property type="entry name" value="Znf_RING_CS"/>
</dbReference>
<dbReference type="EMBL" id="CAJVPK010001440">
    <property type="protein sequence ID" value="CAG8586889.1"/>
    <property type="molecule type" value="Genomic_DNA"/>
</dbReference>
<feature type="compositionally biased region" description="Low complexity" evidence="5">
    <location>
        <begin position="97"/>
        <end position="107"/>
    </location>
</feature>
<dbReference type="PANTHER" id="PTHR23041">
    <property type="entry name" value="RING FINGER DOMAIN-CONTAINING"/>
    <property type="match status" value="1"/>
</dbReference>
<dbReference type="PANTHER" id="PTHR23041:SF78">
    <property type="entry name" value="E3 UBIQUITIN-PROTEIN LIGASE RNF4"/>
    <property type="match status" value="1"/>
</dbReference>
<evidence type="ECO:0000256" key="4">
    <source>
        <dbReference type="PROSITE-ProRule" id="PRU00175"/>
    </source>
</evidence>
<feature type="domain" description="RING-type" evidence="6">
    <location>
        <begin position="188"/>
        <end position="226"/>
    </location>
</feature>
<dbReference type="Pfam" id="PF13920">
    <property type="entry name" value="zf-C3HC4_3"/>
    <property type="match status" value="1"/>
</dbReference>
<dbReference type="PROSITE" id="PS00518">
    <property type="entry name" value="ZF_RING_1"/>
    <property type="match status" value="1"/>
</dbReference>
<accession>A0A9N9G5S9</accession>
<evidence type="ECO:0000256" key="2">
    <source>
        <dbReference type="ARBA" id="ARBA00022771"/>
    </source>
</evidence>
<dbReference type="InterPro" id="IPR013083">
    <property type="entry name" value="Znf_RING/FYVE/PHD"/>
</dbReference>
<feature type="compositionally biased region" description="Pro residues" evidence="5">
    <location>
        <begin position="108"/>
        <end position="117"/>
    </location>
</feature>
<proteinExistence type="predicted"/>
<organism evidence="7 8">
    <name type="scientific">Diversispora eburnea</name>
    <dbReference type="NCBI Taxonomy" id="1213867"/>
    <lineage>
        <taxon>Eukaryota</taxon>
        <taxon>Fungi</taxon>
        <taxon>Fungi incertae sedis</taxon>
        <taxon>Mucoromycota</taxon>
        <taxon>Glomeromycotina</taxon>
        <taxon>Glomeromycetes</taxon>
        <taxon>Diversisporales</taxon>
        <taxon>Diversisporaceae</taxon>
        <taxon>Diversispora</taxon>
    </lineage>
</organism>
<protein>
    <submittedName>
        <fullName evidence="7">879_t:CDS:1</fullName>
    </submittedName>
</protein>
<sequence>MSVYTFNLDGNVREVIVIDDNEEEESEVISRHETDTEGATDTEATTDAEDLTEPTINRVTNLRTSRSSLTPESISSSKISRSLSPQRNNHRSHRSRSPIIIDLTTDTPPRPPPPPLRYPRDEPIIIDLTKDDEEESETRFSYSQESNSSTITTNSSTSTTTTNSSSSSTTTSTPTTNSNIPIGNLIKCAICLEYPTNVATTYCGHLFCYNCINRAASTTRTCSICRRHLKTNQITRLEFKVMQRT</sequence>
<dbReference type="GO" id="GO:0008270">
    <property type="term" value="F:zinc ion binding"/>
    <property type="evidence" value="ECO:0007669"/>
    <property type="project" value="UniProtKB-KW"/>
</dbReference>
<feature type="compositionally biased region" description="Low complexity" evidence="5">
    <location>
        <begin position="64"/>
        <end position="87"/>
    </location>
</feature>
<dbReference type="AlphaFoldDB" id="A0A9N9G5S9"/>
<feature type="region of interest" description="Disordered" evidence="5">
    <location>
        <begin position="20"/>
        <end position="49"/>
    </location>
</feature>
<keyword evidence="3" id="KW-0862">Zinc</keyword>
<evidence type="ECO:0000256" key="1">
    <source>
        <dbReference type="ARBA" id="ARBA00022723"/>
    </source>
</evidence>
<dbReference type="Proteomes" id="UP000789706">
    <property type="component" value="Unassembled WGS sequence"/>
</dbReference>
<dbReference type="OrthoDB" id="6270329at2759"/>
<reference evidence="7" key="1">
    <citation type="submission" date="2021-06" db="EMBL/GenBank/DDBJ databases">
        <authorList>
            <person name="Kallberg Y."/>
            <person name="Tangrot J."/>
            <person name="Rosling A."/>
        </authorList>
    </citation>
    <scope>NUCLEOTIDE SEQUENCE</scope>
    <source>
        <strain evidence="7">AZ414A</strain>
    </source>
</reference>
<keyword evidence="8" id="KW-1185">Reference proteome</keyword>
<keyword evidence="1" id="KW-0479">Metal-binding</keyword>
<evidence type="ECO:0000256" key="3">
    <source>
        <dbReference type="ARBA" id="ARBA00022833"/>
    </source>
</evidence>
<dbReference type="InterPro" id="IPR001841">
    <property type="entry name" value="Znf_RING"/>
</dbReference>
<dbReference type="InterPro" id="IPR047134">
    <property type="entry name" value="RNF4"/>
</dbReference>
<dbReference type="SMART" id="SM00184">
    <property type="entry name" value="RING"/>
    <property type="match status" value="1"/>
</dbReference>
<feature type="compositionally biased region" description="Low complexity" evidence="5">
    <location>
        <begin position="146"/>
        <end position="178"/>
    </location>
</feature>
<evidence type="ECO:0000259" key="6">
    <source>
        <dbReference type="PROSITE" id="PS50089"/>
    </source>
</evidence>
<dbReference type="GO" id="GO:0045944">
    <property type="term" value="P:positive regulation of transcription by RNA polymerase II"/>
    <property type="evidence" value="ECO:0007669"/>
    <property type="project" value="TreeGrafter"/>
</dbReference>
<feature type="region of interest" description="Disordered" evidence="5">
    <location>
        <begin position="64"/>
        <end position="178"/>
    </location>
</feature>